<dbReference type="EMBL" id="FNHL01000002">
    <property type="protein sequence ID" value="SDM45708.1"/>
    <property type="molecule type" value="Genomic_DNA"/>
</dbReference>
<accession>A0A1G9TDK8</accession>
<protein>
    <recommendedName>
        <fullName evidence="3">Small CPxCG-related zinc finger protein</fullName>
    </recommendedName>
</protein>
<name>A0A1G9TDK8_9EURY</name>
<gene>
    <name evidence="1" type="ORF">SAMN04487949_1726</name>
</gene>
<dbReference type="AlphaFoldDB" id="A0A1G9TDK8"/>
<evidence type="ECO:0000313" key="1">
    <source>
        <dbReference type="EMBL" id="SDM45708.1"/>
    </source>
</evidence>
<proteinExistence type="predicted"/>
<dbReference type="STRING" id="660521.SAMN04487949_1726"/>
<sequence length="74" mass="7967">MSFPEQRRCPDCGVTMERTTPVVVGGGSEVLKLRTAERAKGLLGSLGMKETIGVTAHVCPECGLTRLYADLDEE</sequence>
<keyword evidence="2" id="KW-1185">Reference proteome</keyword>
<dbReference type="Proteomes" id="UP000199451">
    <property type="component" value="Unassembled WGS sequence"/>
</dbReference>
<reference evidence="2" key="1">
    <citation type="submission" date="2016-10" db="EMBL/GenBank/DDBJ databases">
        <authorList>
            <person name="Varghese N."/>
            <person name="Submissions S."/>
        </authorList>
    </citation>
    <scope>NUCLEOTIDE SEQUENCE [LARGE SCALE GENOMIC DNA]</scope>
    <source>
        <strain evidence="2">CGMCC 1.10119</strain>
    </source>
</reference>
<organism evidence="1 2">
    <name type="scientific">Halogranum gelatinilyticum</name>
    <dbReference type="NCBI Taxonomy" id="660521"/>
    <lineage>
        <taxon>Archaea</taxon>
        <taxon>Methanobacteriati</taxon>
        <taxon>Methanobacteriota</taxon>
        <taxon>Stenosarchaea group</taxon>
        <taxon>Halobacteria</taxon>
        <taxon>Halobacteriales</taxon>
        <taxon>Haloferacaceae</taxon>
    </lineage>
</organism>
<evidence type="ECO:0008006" key="3">
    <source>
        <dbReference type="Google" id="ProtNLM"/>
    </source>
</evidence>
<evidence type="ECO:0000313" key="2">
    <source>
        <dbReference type="Proteomes" id="UP000199451"/>
    </source>
</evidence>